<reference evidence="2" key="3">
    <citation type="submission" date="2025-09" db="UniProtKB">
        <authorList>
            <consortium name="Ensembl"/>
        </authorList>
    </citation>
    <scope>IDENTIFICATION</scope>
</reference>
<evidence type="ECO:0000256" key="1">
    <source>
        <dbReference type="SAM" id="SignalP"/>
    </source>
</evidence>
<evidence type="ECO:0000313" key="2">
    <source>
        <dbReference type="Ensembl" id="ENSMMDP00005045681.1"/>
    </source>
</evidence>
<reference evidence="2" key="1">
    <citation type="submission" date="2019-06" db="EMBL/GenBank/DDBJ databases">
        <authorList>
            <consortium name="Wellcome Sanger Institute Data Sharing"/>
        </authorList>
    </citation>
    <scope>NUCLEOTIDE SEQUENCE [LARGE SCALE GENOMIC DNA]</scope>
</reference>
<dbReference type="GeneTree" id="ENSGT01130000280925"/>
<dbReference type="Ensembl" id="ENSMMDT00005046579.1">
    <property type="protein sequence ID" value="ENSMMDP00005045681.1"/>
    <property type="gene ID" value="ENSMMDG00005020943.1"/>
</dbReference>
<dbReference type="FunCoup" id="A0A668AL96">
    <property type="interactions" value="2"/>
</dbReference>
<protein>
    <recommendedName>
        <fullName evidence="4">Kisspeptin 2</fullName>
    </recommendedName>
</protein>
<sequence length="122" mass="13800">MRVLALVLVCGLIICQDGGTSGASLRGFESSQWTHTIGDSKLTADSFDFLAEDPNLCFSLRENDDQRQLLCNDRRSKFNMNPFGLRFGKRYTGYLYKGALKRPRTSDLLPGFLYPRELEVPT</sequence>
<accession>A0A668AL96</accession>
<keyword evidence="1" id="KW-0732">Signal</keyword>
<evidence type="ECO:0008006" key="4">
    <source>
        <dbReference type="Google" id="ProtNLM"/>
    </source>
</evidence>
<organism evidence="2 3">
    <name type="scientific">Myripristis murdjan</name>
    <name type="common">pinecone soldierfish</name>
    <dbReference type="NCBI Taxonomy" id="586833"/>
    <lineage>
        <taxon>Eukaryota</taxon>
        <taxon>Metazoa</taxon>
        <taxon>Chordata</taxon>
        <taxon>Craniata</taxon>
        <taxon>Vertebrata</taxon>
        <taxon>Euteleostomi</taxon>
        <taxon>Actinopterygii</taxon>
        <taxon>Neopterygii</taxon>
        <taxon>Teleostei</taxon>
        <taxon>Neoteleostei</taxon>
        <taxon>Acanthomorphata</taxon>
        <taxon>Holocentriformes</taxon>
        <taxon>Holocentridae</taxon>
        <taxon>Myripristis</taxon>
    </lineage>
</organism>
<dbReference type="Proteomes" id="UP000472263">
    <property type="component" value="Chromosome 23"/>
</dbReference>
<dbReference type="AlphaFoldDB" id="A0A668AL96"/>
<reference evidence="2" key="2">
    <citation type="submission" date="2025-08" db="UniProtKB">
        <authorList>
            <consortium name="Ensembl"/>
        </authorList>
    </citation>
    <scope>IDENTIFICATION</scope>
</reference>
<evidence type="ECO:0000313" key="3">
    <source>
        <dbReference type="Proteomes" id="UP000472263"/>
    </source>
</evidence>
<feature type="signal peptide" evidence="1">
    <location>
        <begin position="1"/>
        <end position="22"/>
    </location>
</feature>
<keyword evidence="3" id="KW-1185">Reference proteome</keyword>
<feature type="chain" id="PRO_5025497357" description="Kisspeptin 2" evidence="1">
    <location>
        <begin position="23"/>
        <end position="122"/>
    </location>
</feature>
<name>A0A668AL96_9TELE</name>
<proteinExistence type="predicted"/>
<dbReference type="InParanoid" id="A0A668AL96"/>